<gene>
    <name evidence="1" type="ORF">KXJ69_02150</name>
</gene>
<dbReference type="RefSeq" id="WP_219050804.1">
    <property type="nucleotide sequence ID" value="NZ_JAHWDP010000001.1"/>
</dbReference>
<protein>
    <submittedName>
        <fullName evidence="1">Lipid A deacylase LpxR family protein</fullName>
    </submittedName>
</protein>
<accession>A0A9X1JWC2</accession>
<dbReference type="Proteomes" id="UP001138686">
    <property type="component" value="Unassembled WGS sequence"/>
</dbReference>
<reference evidence="1" key="1">
    <citation type="submission" date="2021-07" db="EMBL/GenBank/DDBJ databases">
        <title>Aureisphaera sp. CAU 1614 isolated from sea sediment.</title>
        <authorList>
            <person name="Kim W."/>
        </authorList>
    </citation>
    <scope>NUCLEOTIDE SEQUENCE</scope>
    <source>
        <strain evidence="1">CAU 1614</strain>
    </source>
</reference>
<dbReference type="EMBL" id="JAHWDP010000001">
    <property type="protein sequence ID" value="MBW2936888.1"/>
    <property type="molecule type" value="Genomic_DNA"/>
</dbReference>
<sequence>MVAIPSVFGQKDTTSISEKRVYTKQFELRHDNDFLHFTDQYYSTGSFLGLRSLIEPGKDTLQKKHFGFYLFQEIYTPSNITETNTLYFDRPYAGILGFLTEYSLANQKRFLEYRLAMGFTGQMSGAEGLQSLFHTAVATDSQSSTWNDQIAMSLHANLYVNYAYEIKFQPNPFSVHFAINPSLGFGTRDMYLEQDAVFYFGKRSPITETTAYKQLGTTGERELFFAIRLGYRYVFHDAMLEGNLFNDRSTFTVTPYNQLFLYNFELYYRKGRNDIKFTYNFETPRNRAAEPHLYMTLTLARSY</sequence>
<keyword evidence="2" id="KW-1185">Reference proteome</keyword>
<evidence type="ECO:0000313" key="1">
    <source>
        <dbReference type="EMBL" id="MBW2936888.1"/>
    </source>
</evidence>
<dbReference type="Pfam" id="PF09982">
    <property type="entry name" value="LpxR"/>
    <property type="match status" value="1"/>
</dbReference>
<name>A0A9X1JWC2_9FLAO</name>
<dbReference type="InterPro" id="IPR018707">
    <property type="entry name" value="LpxR"/>
</dbReference>
<proteinExistence type="predicted"/>
<organism evidence="1 2">
    <name type="scientific">Halomarinibacterium sedimenti</name>
    <dbReference type="NCBI Taxonomy" id="2857106"/>
    <lineage>
        <taxon>Bacteria</taxon>
        <taxon>Pseudomonadati</taxon>
        <taxon>Bacteroidota</taxon>
        <taxon>Flavobacteriia</taxon>
        <taxon>Flavobacteriales</taxon>
        <taxon>Flavobacteriaceae</taxon>
        <taxon>Halomarinibacterium</taxon>
    </lineage>
</organism>
<dbReference type="AlphaFoldDB" id="A0A9X1JWC2"/>
<evidence type="ECO:0000313" key="2">
    <source>
        <dbReference type="Proteomes" id="UP001138686"/>
    </source>
</evidence>
<comment type="caution">
    <text evidence="1">The sequence shown here is derived from an EMBL/GenBank/DDBJ whole genome shotgun (WGS) entry which is preliminary data.</text>
</comment>